<accession>W9YIH5</accession>
<name>W9YIH5_9EURO</name>
<feature type="compositionally biased region" description="Basic residues" evidence="1">
    <location>
        <begin position="243"/>
        <end position="255"/>
    </location>
</feature>
<dbReference type="AlphaFoldDB" id="W9YIH5"/>
<feature type="region of interest" description="Disordered" evidence="1">
    <location>
        <begin position="215"/>
        <end position="305"/>
    </location>
</feature>
<gene>
    <name evidence="2" type="ORF">A1O3_02527</name>
</gene>
<dbReference type="OrthoDB" id="5206740at2759"/>
<dbReference type="STRING" id="1182542.W9YIH5"/>
<evidence type="ECO:0000313" key="2">
    <source>
        <dbReference type="EMBL" id="EXJ89460.1"/>
    </source>
</evidence>
<sequence>MDSPLSISCRETLQPLDVMTTSRKPKLSLKTSGLTPSYNVSMASRNAASTDAITTPTTMNTYVNTFDLAHRPSPVSTIPSPATQVQQIATGHPPSPTTTSPGQPYSVDLPYGLRPILKNSPLPKDLRRPSCCSASPTSWVPGRRIFFPPPKKVTFRVILEEEIVTTDYVRCHVDLSTSEDDTCLSEVEEESIASTGDDGKGLEERVVHVDEYSTCGGRKRKSTTSSDAVTGDWRRGREERPRSKCARRRKRKRRRWELSAELGLGGNGTPARQEGERVKVEAFIDSQPRPPDERTEALAADVEQV</sequence>
<feature type="compositionally biased region" description="Basic and acidic residues" evidence="1">
    <location>
        <begin position="232"/>
        <end position="242"/>
    </location>
</feature>
<comment type="caution">
    <text evidence="2">The sequence shown here is derived from an EMBL/GenBank/DDBJ whole genome shotgun (WGS) entry which is preliminary data.</text>
</comment>
<dbReference type="Proteomes" id="UP000019478">
    <property type="component" value="Unassembled WGS sequence"/>
</dbReference>
<evidence type="ECO:0000256" key="1">
    <source>
        <dbReference type="SAM" id="MobiDB-lite"/>
    </source>
</evidence>
<evidence type="ECO:0000313" key="3">
    <source>
        <dbReference type="Proteomes" id="UP000019478"/>
    </source>
</evidence>
<feature type="compositionally biased region" description="Polar residues" evidence="1">
    <location>
        <begin position="75"/>
        <end position="89"/>
    </location>
</feature>
<keyword evidence="3" id="KW-1185">Reference proteome</keyword>
<reference evidence="2 3" key="1">
    <citation type="submission" date="2013-03" db="EMBL/GenBank/DDBJ databases">
        <title>The Genome Sequence of Capronia epimyces CBS 606.96.</title>
        <authorList>
            <consortium name="The Broad Institute Genomics Platform"/>
            <person name="Cuomo C."/>
            <person name="de Hoog S."/>
            <person name="Gorbushina A."/>
            <person name="Walker B."/>
            <person name="Young S.K."/>
            <person name="Zeng Q."/>
            <person name="Gargeya S."/>
            <person name="Fitzgerald M."/>
            <person name="Haas B."/>
            <person name="Abouelleil A."/>
            <person name="Allen A.W."/>
            <person name="Alvarado L."/>
            <person name="Arachchi H.M."/>
            <person name="Berlin A.M."/>
            <person name="Chapman S.B."/>
            <person name="Gainer-Dewar J."/>
            <person name="Goldberg J."/>
            <person name="Griggs A."/>
            <person name="Gujja S."/>
            <person name="Hansen M."/>
            <person name="Howarth C."/>
            <person name="Imamovic A."/>
            <person name="Ireland A."/>
            <person name="Larimer J."/>
            <person name="McCowan C."/>
            <person name="Murphy C."/>
            <person name="Pearson M."/>
            <person name="Poon T.W."/>
            <person name="Priest M."/>
            <person name="Roberts A."/>
            <person name="Saif S."/>
            <person name="Shea T."/>
            <person name="Sisk P."/>
            <person name="Sykes S."/>
            <person name="Wortman J."/>
            <person name="Nusbaum C."/>
            <person name="Birren B."/>
        </authorList>
    </citation>
    <scope>NUCLEOTIDE SEQUENCE [LARGE SCALE GENOMIC DNA]</scope>
    <source>
        <strain evidence="2 3">CBS 606.96</strain>
    </source>
</reference>
<organism evidence="2 3">
    <name type="scientific">Capronia epimyces CBS 606.96</name>
    <dbReference type="NCBI Taxonomy" id="1182542"/>
    <lineage>
        <taxon>Eukaryota</taxon>
        <taxon>Fungi</taxon>
        <taxon>Dikarya</taxon>
        <taxon>Ascomycota</taxon>
        <taxon>Pezizomycotina</taxon>
        <taxon>Eurotiomycetes</taxon>
        <taxon>Chaetothyriomycetidae</taxon>
        <taxon>Chaetothyriales</taxon>
        <taxon>Herpotrichiellaceae</taxon>
        <taxon>Capronia</taxon>
    </lineage>
</organism>
<dbReference type="RefSeq" id="XP_007730857.1">
    <property type="nucleotide sequence ID" value="XM_007732667.1"/>
</dbReference>
<feature type="region of interest" description="Disordered" evidence="1">
    <location>
        <begin position="75"/>
        <end position="104"/>
    </location>
</feature>
<feature type="compositionally biased region" description="Basic and acidic residues" evidence="1">
    <location>
        <begin position="273"/>
        <end position="282"/>
    </location>
</feature>
<dbReference type="EMBL" id="AMGY01000002">
    <property type="protein sequence ID" value="EXJ89460.1"/>
    <property type="molecule type" value="Genomic_DNA"/>
</dbReference>
<dbReference type="GeneID" id="19166657"/>
<proteinExistence type="predicted"/>
<dbReference type="HOGENOM" id="CLU_068278_0_0_1"/>
<dbReference type="eggNOG" id="ENOG502SN8F">
    <property type="taxonomic scope" value="Eukaryota"/>
</dbReference>
<protein>
    <submittedName>
        <fullName evidence="2">Uncharacterized protein</fullName>
    </submittedName>
</protein>